<feature type="compositionally biased region" description="Basic and acidic residues" evidence="7">
    <location>
        <begin position="1"/>
        <end position="19"/>
    </location>
</feature>
<dbReference type="InterPro" id="IPR007007">
    <property type="entry name" value="Ninjurin"/>
</dbReference>
<feature type="compositionally biased region" description="Polar residues" evidence="7">
    <location>
        <begin position="21"/>
        <end position="37"/>
    </location>
</feature>
<proteinExistence type="inferred from homology"/>
<keyword evidence="6 8" id="KW-0472">Membrane</keyword>
<sequence>MSQEDEAKQKTMRSERKVYPENQTPLKDVENGTNESSSKPEENNKNDLPNSNRFTESKNFIQSIADVSLMMANISQLRAILGCGDSNSFYIHLLTLVILSLVSHIFFVFFTVIRSYFKYKHRIAVKRATEGVIKDDSIRYCCYFTEKYIRNEYNDSDLCQCPHCYADLYLNYICNILVFITICANIGITGIGITGEC</sequence>
<evidence type="ECO:0000256" key="7">
    <source>
        <dbReference type="SAM" id="MobiDB-lite"/>
    </source>
</evidence>
<dbReference type="OrthoDB" id="6116270at2759"/>
<dbReference type="Proteomes" id="UP000507470">
    <property type="component" value="Unassembled WGS sequence"/>
</dbReference>
<reference evidence="9 10" key="1">
    <citation type="submission" date="2020-06" db="EMBL/GenBank/DDBJ databases">
        <authorList>
            <person name="Li R."/>
            <person name="Bekaert M."/>
        </authorList>
    </citation>
    <scope>NUCLEOTIDE SEQUENCE [LARGE SCALE GENOMIC DNA]</scope>
    <source>
        <strain evidence="10">wild</strain>
    </source>
</reference>
<keyword evidence="5 8" id="KW-1133">Transmembrane helix</keyword>
<evidence type="ECO:0000256" key="3">
    <source>
        <dbReference type="ARBA" id="ARBA00022692"/>
    </source>
</evidence>
<evidence type="ECO:0000256" key="1">
    <source>
        <dbReference type="ARBA" id="ARBA00004141"/>
    </source>
</evidence>
<dbReference type="Pfam" id="PF04923">
    <property type="entry name" value="Ninjurin"/>
    <property type="match status" value="1"/>
</dbReference>
<evidence type="ECO:0000256" key="4">
    <source>
        <dbReference type="ARBA" id="ARBA00022889"/>
    </source>
</evidence>
<organism evidence="9 10">
    <name type="scientific">Mytilus coruscus</name>
    <name type="common">Sea mussel</name>
    <dbReference type="NCBI Taxonomy" id="42192"/>
    <lineage>
        <taxon>Eukaryota</taxon>
        <taxon>Metazoa</taxon>
        <taxon>Spiralia</taxon>
        <taxon>Lophotrochozoa</taxon>
        <taxon>Mollusca</taxon>
        <taxon>Bivalvia</taxon>
        <taxon>Autobranchia</taxon>
        <taxon>Pteriomorphia</taxon>
        <taxon>Mytilida</taxon>
        <taxon>Mytiloidea</taxon>
        <taxon>Mytilidae</taxon>
        <taxon>Mytilinae</taxon>
        <taxon>Mytilus</taxon>
    </lineage>
</organism>
<dbReference type="PANTHER" id="PTHR12316">
    <property type="entry name" value="NINJURIN-RELATED"/>
    <property type="match status" value="1"/>
</dbReference>
<evidence type="ECO:0000313" key="10">
    <source>
        <dbReference type="Proteomes" id="UP000507470"/>
    </source>
</evidence>
<comment type="similarity">
    <text evidence="2">Belongs to the ninjurin family.</text>
</comment>
<dbReference type="AlphaFoldDB" id="A0A6J8DPB9"/>
<evidence type="ECO:0000256" key="8">
    <source>
        <dbReference type="SAM" id="Phobius"/>
    </source>
</evidence>
<gene>
    <name evidence="9" type="ORF">MCOR_42136</name>
</gene>
<protein>
    <submittedName>
        <fullName evidence="9">Uncharacterized protein</fullName>
    </submittedName>
</protein>
<keyword evidence="3 8" id="KW-0812">Transmembrane</keyword>
<accession>A0A6J8DPB9</accession>
<feature type="region of interest" description="Disordered" evidence="7">
    <location>
        <begin position="1"/>
        <end position="53"/>
    </location>
</feature>
<dbReference type="GO" id="GO:0042246">
    <property type="term" value="P:tissue regeneration"/>
    <property type="evidence" value="ECO:0007669"/>
    <property type="project" value="InterPro"/>
</dbReference>
<evidence type="ECO:0000256" key="6">
    <source>
        <dbReference type="ARBA" id="ARBA00023136"/>
    </source>
</evidence>
<keyword evidence="4" id="KW-0130">Cell adhesion</keyword>
<name>A0A6J8DPB9_MYTCO</name>
<dbReference type="GO" id="GO:0016020">
    <property type="term" value="C:membrane"/>
    <property type="evidence" value="ECO:0007669"/>
    <property type="project" value="UniProtKB-SubCell"/>
</dbReference>
<evidence type="ECO:0000313" key="9">
    <source>
        <dbReference type="EMBL" id="CAC5408770.1"/>
    </source>
</evidence>
<dbReference type="GO" id="GO:0007155">
    <property type="term" value="P:cell adhesion"/>
    <property type="evidence" value="ECO:0007669"/>
    <property type="project" value="UniProtKB-KW"/>
</dbReference>
<evidence type="ECO:0000256" key="2">
    <source>
        <dbReference type="ARBA" id="ARBA00008141"/>
    </source>
</evidence>
<dbReference type="EMBL" id="CACVKT020007606">
    <property type="protein sequence ID" value="CAC5408770.1"/>
    <property type="molecule type" value="Genomic_DNA"/>
</dbReference>
<dbReference type="PANTHER" id="PTHR12316:SF17">
    <property type="entry name" value="NINJURIN C, ISOFORM D"/>
    <property type="match status" value="1"/>
</dbReference>
<evidence type="ECO:0000256" key="5">
    <source>
        <dbReference type="ARBA" id="ARBA00022989"/>
    </source>
</evidence>
<keyword evidence="10" id="KW-1185">Reference proteome</keyword>
<feature type="transmembrane region" description="Helical" evidence="8">
    <location>
        <begin position="89"/>
        <end position="113"/>
    </location>
</feature>
<comment type="subcellular location">
    <subcellularLocation>
        <location evidence="1">Membrane</location>
        <topology evidence="1">Multi-pass membrane protein</topology>
    </subcellularLocation>
</comment>